<keyword evidence="3" id="KW-1185">Reference proteome</keyword>
<dbReference type="PROSITE" id="PS50943">
    <property type="entry name" value="HTH_CROC1"/>
    <property type="match status" value="1"/>
</dbReference>
<protein>
    <submittedName>
        <fullName evidence="2">Xre family toxin-antitoxin system, antitoxin component</fullName>
    </submittedName>
</protein>
<dbReference type="SMART" id="SM00530">
    <property type="entry name" value="HTH_XRE"/>
    <property type="match status" value="1"/>
</dbReference>
<dbReference type="CDD" id="cd00093">
    <property type="entry name" value="HTH_XRE"/>
    <property type="match status" value="1"/>
</dbReference>
<gene>
    <name evidence="2" type="ORF">SSOG_05494</name>
</gene>
<evidence type="ECO:0000259" key="1">
    <source>
        <dbReference type="PROSITE" id="PS50943"/>
    </source>
</evidence>
<reference evidence="2 3" key="1">
    <citation type="submission" date="2009-02" db="EMBL/GenBank/DDBJ databases">
        <title>Annotation of Streptomyces hygroscopicus strain ATCC 53653.</title>
        <authorList>
            <consortium name="The Broad Institute Genome Sequencing Platform"/>
            <consortium name="Broad Institute Microbial Sequencing Center"/>
            <person name="Fischbach M."/>
            <person name="Godfrey P."/>
            <person name="Ward D."/>
            <person name="Young S."/>
            <person name="Zeng Q."/>
            <person name="Koehrsen M."/>
            <person name="Alvarado L."/>
            <person name="Berlin A.M."/>
            <person name="Bochicchio J."/>
            <person name="Borenstein D."/>
            <person name="Chapman S.B."/>
            <person name="Chen Z."/>
            <person name="Engels R."/>
            <person name="Freedman E."/>
            <person name="Gellesch M."/>
            <person name="Goldberg J."/>
            <person name="Griggs A."/>
            <person name="Gujja S."/>
            <person name="Heilman E.R."/>
            <person name="Heiman D.I."/>
            <person name="Hepburn T.A."/>
            <person name="Howarth C."/>
            <person name="Jen D."/>
            <person name="Larson L."/>
            <person name="Lewis B."/>
            <person name="Mehta T."/>
            <person name="Park D."/>
            <person name="Pearson M."/>
            <person name="Richards J."/>
            <person name="Roberts A."/>
            <person name="Saif S."/>
            <person name="Shea T.D."/>
            <person name="Shenoy N."/>
            <person name="Sisk P."/>
            <person name="Stolte C."/>
            <person name="Sykes S.N."/>
            <person name="Thomson T."/>
            <person name="Walk T."/>
            <person name="White J."/>
            <person name="Yandava C."/>
            <person name="Straight P."/>
            <person name="Clardy J."/>
            <person name="Hung D."/>
            <person name="Kolter R."/>
            <person name="Mekalanos J."/>
            <person name="Walker S."/>
            <person name="Walsh C.T."/>
            <person name="Wieland-Brown L.C."/>
            <person name="Haas B."/>
            <person name="Nusbaum C."/>
            <person name="Birren B."/>
        </authorList>
    </citation>
    <scope>NUCLEOTIDE SEQUENCE [LARGE SCALE GENOMIC DNA]</scope>
    <source>
        <strain evidence="2 3">ATCC 53653</strain>
    </source>
</reference>
<name>D9WM77_9ACTN</name>
<dbReference type="Proteomes" id="UP000003963">
    <property type="component" value="Unassembled WGS sequence"/>
</dbReference>
<accession>D9WM77</accession>
<proteinExistence type="predicted"/>
<dbReference type="EMBL" id="GG657754">
    <property type="protein sequence ID" value="EFL25781.1"/>
    <property type="molecule type" value="Genomic_DNA"/>
</dbReference>
<dbReference type="GO" id="GO:0003677">
    <property type="term" value="F:DNA binding"/>
    <property type="evidence" value="ECO:0007669"/>
    <property type="project" value="InterPro"/>
</dbReference>
<dbReference type="InterPro" id="IPR043917">
    <property type="entry name" value="DUF5753"/>
</dbReference>
<organism evidence="2 3">
    <name type="scientific">Streptomyces himastatinicus ATCC 53653</name>
    <dbReference type="NCBI Taxonomy" id="457427"/>
    <lineage>
        <taxon>Bacteria</taxon>
        <taxon>Bacillati</taxon>
        <taxon>Actinomycetota</taxon>
        <taxon>Actinomycetes</taxon>
        <taxon>Kitasatosporales</taxon>
        <taxon>Streptomycetaceae</taxon>
        <taxon>Streptomyces</taxon>
        <taxon>Streptomyces violaceusniger group</taxon>
    </lineage>
</organism>
<dbReference type="Pfam" id="PF19054">
    <property type="entry name" value="DUF5753"/>
    <property type="match status" value="1"/>
</dbReference>
<dbReference type="STRING" id="457427.SSOG_05494"/>
<dbReference type="Pfam" id="PF13560">
    <property type="entry name" value="HTH_31"/>
    <property type="match status" value="1"/>
</dbReference>
<sequence length="282" mass="31290">MGPTPQEANWFAASSRASRAPRRVAENRCANVRTVTGTWPCGAVMGGSVAVSLGLRPGMTPTQFPLYQLTRWTGVVTARDDVRMGADNSEPEVSDNLKTFGAVLKALREEGGLTQEQFAPRVRYSVTYVAKMEQGRRFPPKELVPRVKDVLGAPAARVLGAAYRTLMRKAGLALWFQQWAGIEEEAVTLYAYECRAIPGLLQPEPYIRAIFDRRLPPVTEAQLEREVAARLERQRLLTERPNTAFSFIVEQAPLGAVCGCDQLAFRRLLIQMVAARRCSPAR</sequence>
<dbReference type="InterPro" id="IPR010982">
    <property type="entry name" value="Lambda_DNA-bd_dom_sf"/>
</dbReference>
<dbReference type="SUPFAM" id="SSF47413">
    <property type="entry name" value="lambda repressor-like DNA-binding domains"/>
    <property type="match status" value="1"/>
</dbReference>
<dbReference type="InterPro" id="IPR001387">
    <property type="entry name" value="Cro/C1-type_HTH"/>
</dbReference>
<dbReference type="HOGENOM" id="CLU_986661_0_0_11"/>
<evidence type="ECO:0000313" key="2">
    <source>
        <dbReference type="EMBL" id="EFL25781.1"/>
    </source>
</evidence>
<evidence type="ECO:0000313" key="3">
    <source>
        <dbReference type="Proteomes" id="UP000003963"/>
    </source>
</evidence>
<dbReference type="AlphaFoldDB" id="D9WM77"/>
<feature type="domain" description="HTH cro/C1-type" evidence="1">
    <location>
        <begin position="104"/>
        <end position="158"/>
    </location>
</feature>
<dbReference type="Gene3D" id="1.10.260.40">
    <property type="entry name" value="lambda repressor-like DNA-binding domains"/>
    <property type="match status" value="1"/>
</dbReference>